<organism evidence="1 4">
    <name type="scientific">Labilibaculum euxinus</name>
    <dbReference type="NCBI Taxonomy" id="2686357"/>
    <lineage>
        <taxon>Bacteria</taxon>
        <taxon>Pseudomonadati</taxon>
        <taxon>Bacteroidota</taxon>
        <taxon>Bacteroidia</taxon>
        <taxon>Marinilabiliales</taxon>
        <taxon>Marinifilaceae</taxon>
        <taxon>Labilibaculum</taxon>
    </lineage>
</organism>
<proteinExistence type="predicted"/>
<name>A0A425Y4S6_9BACT</name>
<dbReference type="OrthoDB" id="2051973at2"/>
<gene>
    <name evidence="2" type="ORF">DWB62_006295</name>
    <name evidence="1" type="ORF">GNY23_06295</name>
</gene>
<reference evidence="2 3" key="1">
    <citation type="submission" date="2019-11" db="EMBL/GenBank/DDBJ databases">
        <title>Draft genome sequence of Labilibaculum sp. strain SYP isolated from Black Sea.</title>
        <authorList>
            <person name="Yadav S."/>
            <person name="Villanueva L."/>
        </authorList>
    </citation>
    <scope>NUCLEOTIDE SEQUENCE [LARGE SCALE GENOMIC DNA]</scope>
    <source>
        <strain evidence="2 3">44</strain>
    </source>
</reference>
<accession>A0A425Y4S6</accession>
<dbReference type="AlphaFoldDB" id="A0A425Y4S6"/>
<evidence type="ECO:0000313" key="2">
    <source>
        <dbReference type="EMBL" id="MVB06626.1"/>
    </source>
</evidence>
<evidence type="ECO:0000313" key="3">
    <source>
        <dbReference type="Proteomes" id="UP000285951"/>
    </source>
</evidence>
<dbReference type="Proteomes" id="UP000285951">
    <property type="component" value="Unassembled WGS sequence"/>
</dbReference>
<protein>
    <submittedName>
        <fullName evidence="1">Uncharacterized protein</fullName>
    </submittedName>
</protein>
<dbReference type="RefSeq" id="WP_124994172.1">
    <property type="nucleotide sequence ID" value="NZ_JAVCNR010000013.1"/>
</dbReference>
<keyword evidence="3" id="KW-1185">Reference proteome</keyword>
<reference evidence="1 4" key="2">
    <citation type="submission" date="2019-12" db="EMBL/GenBank/DDBJ databases">
        <title>Draft genome sequence of Labilibaculum sp. strain 44 isolated from deep waters of Black Sea.</title>
        <authorList>
            <person name="Yadav S."/>
            <person name="Villanueva L."/>
        </authorList>
    </citation>
    <scope>NUCLEOTIDE SEQUENCE [LARGE SCALE GENOMIC DNA]</scope>
    <source>
        <strain evidence="1 4">44</strain>
    </source>
</reference>
<comment type="caution">
    <text evidence="1">The sequence shown here is derived from an EMBL/GenBank/DDBJ whole genome shotgun (WGS) entry which is preliminary data.</text>
</comment>
<evidence type="ECO:0000313" key="4">
    <source>
        <dbReference type="Proteomes" id="UP000462449"/>
    </source>
</evidence>
<dbReference type="EMBL" id="QTZN02000010">
    <property type="protein sequence ID" value="MVB06626.1"/>
    <property type="molecule type" value="Genomic_DNA"/>
</dbReference>
<dbReference type="EMBL" id="WOTW01000010">
    <property type="protein sequence ID" value="MUP37421.1"/>
    <property type="molecule type" value="Genomic_DNA"/>
</dbReference>
<sequence>MEKSEVTTGAYTPYSTKISKEAKDIFQKATEDLVGVEYSPFAVACQIVGGTNFRFICNAKEVSPNAPTTVAMIEIYQPINDIPRISEISRC</sequence>
<dbReference type="Proteomes" id="UP000462449">
    <property type="component" value="Unassembled WGS sequence"/>
</dbReference>
<evidence type="ECO:0000313" key="1">
    <source>
        <dbReference type="EMBL" id="MUP37421.1"/>
    </source>
</evidence>